<feature type="compositionally biased region" description="Acidic residues" evidence="1">
    <location>
        <begin position="1"/>
        <end position="11"/>
    </location>
</feature>
<dbReference type="PANTHER" id="PTHR33922">
    <property type="entry name" value="OS01G0888066 PROTEIN-RELATED"/>
    <property type="match status" value="1"/>
</dbReference>
<dbReference type="AlphaFoldDB" id="W1NMA5"/>
<dbReference type="PANTHER" id="PTHR33922:SF2">
    <property type="entry name" value="OS07G0589600 PROTEIN"/>
    <property type="match status" value="1"/>
</dbReference>
<feature type="region of interest" description="Disordered" evidence="1">
    <location>
        <begin position="170"/>
        <end position="193"/>
    </location>
</feature>
<dbReference type="OMA" id="QVSMSKI"/>
<feature type="region of interest" description="Disordered" evidence="1">
    <location>
        <begin position="1"/>
        <end position="39"/>
    </location>
</feature>
<proteinExistence type="predicted"/>
<gene>
    <name evidence="2" type="ORF">AMTR_s00001p00272390</name>
</gene>
<organism evidence="2 3">
    <name type="scientific">Amborella trichopoda</name>
    <dbReference type="NCBI Taxonomy" id="13333"/>
    <lineage>
        <taxon>Eukaryota</taxon>
        <taxon>Viridiplantae</taxon>
        <taxon>Streptophyta</taxon>
        <taxon>Embryophyta</taxon>
        <taxon>Tracheophyta</taxon>
        <taxon>Spermatophyta</taxon>
        <taxon>Magnoliopsida</taxon>
        <taxon>Amborellales</taxon>
        <taxon>Amborellaceae</taxon>
        <taxon>Amborella</taxon>
    </lineage>
</organism>
<dbReference type="HOGENOM" id="CLU_084613_0_0_1"/>
<evidence type="ECO:0000256" key="1">
    <source>
        <dbReference type="SAM" id="MobiDB-lite"/>
    </source>
</evidence>
<feature type="compositionally biased region" description="Polar residues" evidence="1">
    <location>
        <begin position="20"/>
        <end position="34"/>
    </location>
</feature>
<protein>
    <submittedName>
        <fullName evidence="2">Uncharacterized protein</fullName>
    </submittedName>
</protein>
<keyword evidence="3" id="KW-1185">Reference proteome</keyword>
<dbReference type="Gramene" id="ERM96646">
    <property type="protein sequence ID" value="ERM96646"/>
    <property type="gene ID" value="AMTR_s00001p00272390"/>
</dbReference>
<feature type="region of interest" description="Disordered" evidence="1">
    <location>
        <begin position="88"/>
        <end position="110"/>
    </location>
</feature>
<sequence length="256" mass="28483">MEEEDSPESGDEALSLSDLPLSQQCQIKNTNNNEPTKDVSDFSDFEFDSRASSLCLAEDVFFCGQILPLRPSVSSEDCSRNLSLRSDSSGTSTCFTATRSQGSSGSSSRHFEEESVCPWHTQSSPKPGLRGKVPCKVGPEHRPAVWWGVFRLGLVRQPAEINLLDLRRRQEKGGEEPKKKREKGKKEENKERKREMGWCMLGGLSCKCSATAIAEMTERRAREAPWVGSKEAGEEQARRRTFEWLKALGAGVAPEP</sequence>
<reference evidence="3" key="1">
    <citation type="journal article" date="2013" name="Science">
        <title>The Amborella genome and the evolution of flowering plants.</title>
        <authorList>
            <consortium name="Amborella Genome Project"/>
        </authorList>
    </citation>
    <scope>NUCLEOTIDE SEQUENCE [LARGE SCALE GENOMIC DNA]</scope>
</reference>
<accession>W1NMA5</accession>
<feature type="compositionally biased region" description="Polar residues" evidence="1">
    <location>
        <begin position="88"/>
        <end position="99"/>
    </location>
</feature>
<dbReference type="EMBL" id="KI397142">
    <property type="protein sequence ID" value="ERM96646.1"/>
    <property type="molecule type" value="Genomic_DNA"/>
</dbReference>
<evidence type="ECO:0000313" key="2">
    <source>
        <dbReference type="EMBL" id="ERM96646.1"/>
    </source>
</evidence>
<evidence type="ECO:0000313" key="3">
    <source>
        <dbReference type="Proteomes" id="UP000017836"/>
    </source>
</evidence>
<name>W1NMA5_AMBTC</name>
<dbReference type="Proteomes" id="UP000017836">
    <property type="component" value="Unassembled WGS sequence"/>
</dbReference>
<dbReference type="OrthoDB" id="778913at2759"/>